<keyword evidence="2" id="KW-0732">Signal</keyword>
<evidence type="ECO:0000313" key="3">
    <source>
        <dbReference type="EMBL" id="MDT0446367.1"/>
    </source>
</evidence>
<reference evidence="4" key="1">
    <citation type="submission" date="2023-07" db="EMBL/GenBank/DDBJ databases">
        <title>30 novel species of actinomycetes from the DSMZ collection.</title>
        <authorList>
            <person name="Nouioui I."/>
        </authorList>
    </citation>
    <scope>NUCLEOTIDE SEQUENCE [LARGE SCALE GENOMIC DNA]</scope>
    <source>
        <strain evidence="4">DSM 41886</strain>
    </source>
</reference>
<dbReference type="Proteomes" id="UP001183615">
    <property type="component" value="Unassembled WGS sequence"/>
</dbReference>
<evidence type="ECO:0000256" key="2">
    <source>
        <dbReference type="SAM" id="SignalP"/>
    </source>
</evidence>
<feature type="signal peptide" evidence="2">
    <location>
        <begin position="1"/>
        <end position="23"/>
    </location>
</feature>
<dbReference type="EMBL" id="JAVREV010000019">
    <property type="protein sequence ID" value="MDT0446367.1"/>
    <property type="molecule type" value="Genomic_DNA"/>
</dbReference>
<evidence type="ECO:0000256" key="1">
    <source>
        <dbReference type="SAM" id="MobiDB-lite"/>
    </source>
</evidence>
<evidence type="ECO:0008006" key="5">
    <source>
        <dbReference type="Google" id="ProtNLM"/>
    </source>
</evidence>
<organism evidence="3 4">
    <name type="scientific">Streptomyces johnsoniae</name>
    <dbReference type="NCBI Taxonomy" id="3075532"/>
    <lineage>
        <taxon>Bacteria</taxon>
        <taxon>Bacillati</taxon>
        <taxon>Actinomycetota</taxon>
        <taxon>Actinomycetes</taxon>
        <taxon>Kitasatosporales</taxon>
        <taxon>Streptomycetaceae</taxon>
        <taxon>Streptomyces</taxon>
    </lineage>
</organism>
<sequence>MATMMRKTSYSAMVTVVVAVVFAALTSCSSDSSDGSPADGRPSEAGSGSPASDPTPTPTQTGTPSPSPTGPCADGTCEIEVAVGDVVAVPETYGLGPIEVTGITGDEVEMAASLTGSGFGVSGCSGGGGVSSAGGGGVGLTCGVGTVATINDVMSLEVVEILGTAAVLRIEPAA</sequence>
<accession>A0ABU2SBL8</accession>
<feature type="compositionally biased region" description="Low complexity" evidence="1">
    <location>
        <begin position="29"/>
        <end position="40"/>
    </location>
</feature>
<evidence type="ECO:0000313" key="4">
    <source>
        <dbReference type="Proteomes" id="UP001183615"/>
    </source>
</evidence>
<proteinExistence type="predicted"/>
<dbReference type="PROSITE" id="PS51257">
    <property type="entry name" value="PROKAR_LIPOPROTEIN"/>
    <property type="match status" value="1"/>
</dbReference>
<protein>
    <recommendedName>
        <fullName evidence="5">Lipoprotein</fullName>
    </recommendedName>
</protein>
<gene>
    <name evidence="3" type="ORF">RM779_27780</name>
</gene>
<name>A0ABU2SBL8_9ACTN</name>
<keyword evidence="4" id="KW-1185">Reference proteome</keyword>
<dbReference type="RefSeq" id="WP_311620523.1">
    <property type="nucleotide sequence ID" value="NZ_JAVREV010000019.1"/>
</dbReference>
<comment type="caution">
    <text evidence="3">The sequence shown here is derived from an EMBL/GenBank/DDBJ whole genome shotgun (WGS) entry which is preliminary data.</text>
</comment>
<feature type="chain" id="PRO_5046117881" description="Lipoprotein" evidence="2">
    <location>
        <begin position="24"/>
        <end position="174"/>
    </location>
</feature>
<feature type="region of interest" description="Disordered" evidence="1">
    <location>
        <begin position="29"/>
        <end position="74"/>
    </location>
</feature>